<evidence type="ECO:0000313" key="4">
    <source>
        <dbReference type="Proteomes" id="UP000266426"/>
    </source>
</evidence>
<accession>A0A3A4R9E7</accession>
<reference evidence="3 4" key="1">
    <citation type="journal article" date="2017" name="ISME J.">
        <title>Energy and carbon metabolisms in a deep terrestrial subsurface fluid microbial community.</title>
        <authorList>
            <person name="Momper L."/>
            <person name="Jungbluth S.P."/>
            <person name="Lee M.D."/>
            <person name="Amend J.P."/>
        </authorList>
    </citation>
    <scope>NUCLEOTIDE SEQUENCE [LARGE SCALE GENOMIC DNA]</scope>
    <source>
        <strain evidence="3">SURF_26</strain>
    </source>
</reference>
<feature type="transmembrane region" description="Helical" evidence="1">
    <location>
        <begin position="60"/>
        <end position="82"/>
    </location>
</feature>
<gene>
    <name evidence="3" type="ORF">C4541_02630</name>
</gene>
<dbReference type="EMBL" id="QZJZ01000016">
    <property type="protein sequence ID" value="RJP61103.1"/>
    <property type="molecule type" value="Genomic_DNA"/>
</dbReference>
<dbReference type="Proteomes" id="UP000266426">
    <property type="component" value="Unassembled WGS sequence"/>
</dbReference>
<feature type="domain" description="2TM" evidence="2">
    <location>
        <begin position="23"/>
        <end position="89"/>
    </location>
</feature>
<keyword evidence="1" id="KW-0812">Transmembrane</keyword>
<feature type="transmembrane region" description="Helical" evidence="1">
    <location>
        <begin position="130"/>
        <end position="152"/>
    </location>
</feature>
<dbReference type="AlphaFoldDB" id="A0A3A4R9E7"/>
<evidence type="ECO:0000313" key="3">
    <source>
        <dbReference type="EMBL" id="RJP61103.1"/>
    </source>
</evidence>
<comment type="caution">
    <text evidence="3">The sequence shown here is derived from an EMBL/GenBank/DDBJ whole genome shotgun (WGS) entry which is preliminary data.</text>
</comment>
<feature type="transmembrane region" description="Helical" evidence="1">
    <location>
        <begin position="33"/>
        <end position="54"/>
    </location>
</feature>
<keyword evidence="1" id="KW-1133">Transmembrane helix</keyword>
<keyword evidence="1" id="KW-0472">Membrane</keyword>
<feature type="transmembrane region" description="Helical" evidence="1">
    <location>
        <begin position="103"/>
        <end position="124"/>
    </location>
</feature>
<protein>
    <recommendedName>
        <fullName evidence="2">2TM domain-containing protein</fullName>
    </recommendedName>
</protein>
<feature type="domain" description="2TM" evidence="2">
    <location>
        <begin position="93"/>
        <end position="169"/>
    </location>
</feature>
<organism evidence="3 4">
    <name type="scientific">Candidatus Auribacter fodinae</name>
    <dbReference type="NCBI Taxonomy" id="2093366"/>
    <lineage>
        <taxon>Bacteria</taxon>
        <taxon>Pseudomonadati</taxon>
        <taxon>Candidatus Auribacterota</taxon>
        <taxon>Candidatus Auribacteria</taxon>
        <taxon>Candidatus Auribacterales</taxon>
        <taxon>Candidatus Auribacteraceae</taxon>
        <taxon>Candidatus Auribacter</taxon>
    </lineage>
</organism>
<evidence type="ECO:0000256" key="1">
    <source>
        <dbReference type="SAM" id="Phobius"/>
    </source>
</evidence>
<sequence>MEVNMAQIDTDTALRQKLKYYNHAKSIIQNRMIFLFHVSLYLTVNVMLIGLNAIHYNGVWWFWIPLLSWGIGLSGHYCYAYIFMDIFSKNPMQHERFERKAQFFIHLIVYILGNATFLFLDYLYPPVNYWVVYPLLGWGIGLFYHFFFVFIFRGWKIKQWKQAKIVALMKKYYDIDPFEEMPRDTSSSGK</sequence>
<proteinExistence type="predicted"/>
<evidence type="ECO:0000259" key="2">
    <source>
        <dbReference type="Pfam" id="PF13239"/>
    </source>
</evidence>
<dbReference type="InterPro" id="IPR025698">
    <property type="entry name" value="2TM_dom"/>
</dbReference>
<dbReference type="Pfam" id="PF13239">
    <property type="entry name" value="2TM"/>
    <property type="match status" value="2"/>
</dbReference>
<name>A0A3A4R9E7_9BACT</name>